<evidence type="ECO:0000256" key="1">
    <source>
        <dbReference type="SAM" id="Phobius"/>
    </source>
</evidence>
<evidence type="ECO:0000313" key="2">
    <source>
        <dbReference type="EMBL" id="EKX51421.1"/>
    </source>
</evidence>
<proteinExistence type="predicted"/>
<dbReference type="PaxDb" id="55529-EKX51421"/>
<feature type="transmembrane region" description="Helical" evidence="1">
    <location>
        <begin position="981"/>
        <end position="1005"/>
    </location>
</feature>
<keyword evidence="1" id="KW-0472">Membrane</keyword>
<protein>
    <submittedName>
        <fullName evidence="2 3">Uncharacterized protein</fullName>
    </submittedName>
</protein>
<feature type="transmembrane region" description="Helical" evidence="1">
    <location>
        <begin position="468"/>
        <end position="486"/>
    </location>
</feature>
<reference evidence="3" key="3">
    <citation type="submission" date="2016-03" db="UniProtKB">
        <authorList>
            <consortium name="EnsemblProtists"/>
        </authorList>
    </citation>
    <scope>IDENTIFICATION</scope>
</reference>
<feature type="transmembrane region" description="Helical" evidence="1">
    <location>
        <begin position="492"/>
        <end position="509"/>
    </location>
</feature>
<name>L1JS88_GUITC</name>
<reference evidence="4" key="2">
    <citation type="submission" date="2012-11" db="EMBL/GenBank/DDBJ databases">
        <authorList>
            <person name="Kuo A."/>
            <person name="Curtis B.A."/>
            <person name="Tanifuji G."/>
            <person name="Burki F."/>
            <person name="Gruber A."/>
            <person name="Irimia M."/>
            <person name="Maruyama S."/>
            <person name="Arias M.C."/>
            <person name="Ball S.G."/>
            <person name="Gile G.H."/>
            <person name="Hirakawa Y."/>
            <person name="Hopkins J.F."/>
            <person name="Rensing S.A."/>
            <person name="Schmutz J."/>
            <person name="Symeonidi A."/>
            <person name="Elias M."/>
            <person name="Eveleigh R.J."/>
            <person name="Herman E.K."/>
            <person name="Klute M.J."/>
            <person name="Nakayama T."/>
            <person name="Obornik M."/>
            <person name="Reyes-Prieto A."/>
            <person name="Armbrust E.V."/>
            <person name="Aves S.J."/>
            <person name="Beiko R.G."/>
            <person name="Coutinho P."/>
            <person name="Dacks J.B."/>
            <person name="Durnford D.G."/>
            <person name="Fast N.M."/>
            <person name="Green B.R."/>
            <person name="Grisdale C."/>
            <person name="Hempe F."/>
            <person name="Henrissat B."/>
            <person name="Hoppner M.P."/>
            <person name="Ishida K.-I."/>
            <person name="Kim E."/>
            <person name="Koreny L."/>
            <person name="Kroth P.G."/>
            <person name="Liu Y."/>
            <person name="Malik S.-B."/>
            <person name="Maier U.G."/>
            <person name="McRose D."/>
            <person name="Mock T."/>
            <person name="Neilson J.A."/>
            <person name="Onodera N.T."/>
            <person name="Poole A.M."/>
            <person name="Pritham E.J."/>
            <person name="Richards T.A."/>
            <person name="Rocap G."/>
            <person name="Roy S.W."/>
            <person name="Sarai C."/>
            <person name="Schaack S."/>
            <person name="Shirato S."/>
            <person name="Slamovits C.H."/>
            <person name="Spencer D.F."/>
            <person name="Suzuki S."/>
            <person name="Worden A.Z."/>
            <person name="Zauner S."/>
            <person name="Barry K."/>
            <person name="Bell C."/>
            <person name="Bharti A.K."/>
            <person name="Crow J.A."/>
            <person name="Grimwood J."/>
            <person name="Kramer R."/>
            <person name="Lindquist E."/>
            <person name="Lucas S."/>
            <person name="Salamov A."/>
            <person name="McFadden G.I."/>
            <person name="Lane C.E."/>
            <person name="Keeling P.J."/>
            <person name="Gray M.W."/>
            <person name="Grigoriev I.V."/>
            <person name="Archibald J.M."/>
        </authorList>
    </citation>
    <scope>NUCLEOTIDE SEQUENCE</scope>
    <source>
        <strain evidence="4">CCMP2712</strain>
    </source>
</reference>
<reference evidence="2 4" key="1">
    <citation type="journal article" date="2012" name="Nature">
        <title>Algal genomes reveal evolutionary mosaicism and the fate of nucleomorphs.</title>
        <authorList>
            <consortium name="DOE Joint Genome Institute"/>
            <person name="Curtis B.A."/>
            <person name="Tanifuji G."/>
            <person name="Burki F."/>
            <person name="Gruber A."/>
            <person name="Irimia M."/>
            <person name="Maruyama S."/>
            <person name="Arias M.C."/>
            <person name="Ball S.G."/>
            <person name="Gile G.H."/>
            <person name="Hirakawa Y."/>
            <person name="Hopkins J.F."/>
            <person name="Kuo A."/>
            <person name="Rensing S.A."/>
            <person name="Schmutz J."/>
            <person name="Symeonidi A."/>
            <person name="Elias M."/>
            <person name="Eveleigh R.J."/>
            <person name="Herman E.K."/>
            <person name="Klute M.J."/>
            <person name="Nakayama T."/>
            <person name="Obornik M."/>
            <person name="Reyes-Prieto A."/>
            <person name="Armbrust E.V."/>
            <person name="Aves S.J."/>
            <person name="Beiko R.G."/>
            <person name="Coutinho P."/>
            <person name="Dacks J.B."/>
            <person name="Durnford D.G."/>
            <person name="Fast N.M."/>
            <person name="Green B.R."/>
            <person name="Grisdale C.J."/>
            <person name="Hempel F."/>
            <person name="Henrissat B."/>
            <person name="Hoppner M.P."/>
            <person name="Ishida K."/>
            <person name="Kim E."/>
            <person name="Koreny L."/>
            <person name="Kroth P.G."/>
            <person name="Liu Y."/>
            <person name="Malik S.B."/>
            <person name="Maier U.G."/>
            <person name="McRose D."/>
            <person name="Mock T."/>
            <person name="Neilson J.A."/>
            <person name="Onodera N.T."/>
            <person name="Poole A.M."/>
            <person name="Pritham E.J."/>
            <person name="Richards T.A."/>
            <person name="Rocap G."/>
            <person name="Roy S.W."/>
            <person name="Sarai C."/>
            <person name="Schaack S."/>
            <person name="Shirato S."/>
            <person name="Slamovits C.H."/>
            <person name="Spencer D.F."/>
            <person name="Suzuki S."/>
            <person name="Worden A.Z."/>
            <person name="Zauner S."/>
            <person name="Barry K."/>
            <person name="Bell C."/>
            <person name="Bharti A.K."/>
            <person name="Crow J.A."/>
            <person name="Grimwood J."/>
            <person name="Kramer R."/>
            <person name="Lindquist E."/>
            <person name="Lucas S."/>
            <person name="Salamov A."/>
            <person name="McFadden G.I."/>
            <person name="Lane C.E."/>
            <person name="Keeling P.J."/>
            <person name="Gray M.W."/>
            <person name="Grigoriev I.V."/>
            <person name="Archibald J.M."/>
        </authorList>
    </citation>
    <scope>NUCLEOTIDE SEQUENCE</scope>
    <source>
        <strain evidence="2 4">CCMP2712</strain>
    </source>
</reference>
<sequence>MMGHKHLKSTGWNRSLSQHDFEIFFDPAISLENRSEADESFHVAYENQEDCYPRLLSSRLIRRRQGPFRLKIVDIFNSARKDFRLLQVLQLLGARCFHGEVYAGRTLDRRKKKNSETGSIEWQEVYDDLSDSSRPEDVGVAEEEAKNKELLDYLSSVASKNGNSLQDKLIFARNNIFRNESWRVFCSRRPFSSAVTLRWMQMVLFVVGLLFLLRPPNAILFAPWSQVQELEMQSFSLVRFQALQLRNGATGKAITSAGISSFGIMRGGCPLLHTNASAADGSSEILFFPSPTSFDGWFLTTGKGPVDQDPVKFALEGSHDGVNWRLITLSKQCGNHRGEILSSRQQVLSDVPEFHLPAARNVAVPFNFIDFDCLWPEYAYIVARAISGLIMLAAAVVAFLEKYSIPVKIISFGFTFLYLLSLCSSAVLMANGHDYKLSVYGNPVSLLIEALVGITIFPVPLIVSEALVFEQTICSSMILIVSGFTLAKSEDWPVISIVILATVLFLVVLRERIRWNGRRIISGDVKLFESEWRELLEQGETLLVLDKVNKVARAMVKSDSSTLTPRQQTMMTSTMACVEAPSFRVRSTRDLLDGPTGLVSSRRLHLWERNSPMFSSLIAKFNVSSQRAWTHVRGWVVSAPWRRRRRRGDDELQEVQVMTQGNEANLRVAGQEGLRERQEASLTTQERLAAIMQQRSCFPGDLLMSRLSEFRLAVKNADTASVLFTDNPVFLSIHKPWIRSIIGLAGIYFLYYFFNPHGSLQQALGTNKFSARSVSLEFADPPAPPLSLVADFALTRDGCRVPAETVTQLGTKTIRIDYTDDVTANGYTLSTRPASSSEVTKLEFSISYSSSSNQTFALSAAPCRWGIDYTACMAVPVGHVEAGKKLVIDIRPPWFSILGTCVVYIPIFIGCLAVPVLTQQGKTMAPTAAFSFCFWAPGLMELITAGALARSEHAQDSFYWWVIGLTSLIFGYIVQFEGKRFISFIPFNWGFNISGLILYNLVIITPSHATSWVPISATIMMGFWVVLISLRQYVLFKSWHAIAPDKQKYDRAWEELRAREENKMEIDKLAKVVARQDTKNKLVRQAFAASSALLADSEAQHCKFLETYEGVHPNPLLCRVKLLVLDRFMTLKTADGHKRYVEFRNKRCE</sequence>
<evidence type="ECO:0000313" key="3">
    <source>
        <dbReference type="EnsemblProtists" id="EKX51421"/>
    </source>
</evidence>
<dbReference type="EnsemblProtists" id="EKX51421">
    <property type="protein sequence ID" value="EKX51421"/>
    <property type="gene ID" value="GUITHDRAFT_134358"/>
</dbReference>
<dbReference type="RefSeq" id="XP_005838401.1">
    <property type="nucleotide sequence ID" value="XM_005838344.1"/>
</dbReference>
<feature type="transmembrane region" description="Helical" evidence="1">
    <location>
        <begin position="412"/>
        <end position="432"/>
    </location>
</feature>
<keyword evidence="4" id="KW-1185">Reference proteome</keyword>
<feature type="transmembrane region" description="Helical" evidence="1">
    <location>
        <begin position="894"/>
        <end position="917"/>
    </location>
</feature>
<gene>
    <name evidence="2" type="ORF">GUITHDRAFT_134358</name>
</gene>
<keyword evidence="1" id="KW-0812">Transmembrane</keyword>
<feature type="transmembrane region" description="Helical" evidence="1">
    <location>
        <begin position="929"/>
        <end position="951"/>
    </location>
</feature>
<feature type="transmembrane region" description="Helical" evidence="1">
    <location>
        <begin position="737"/>
        <end position="754"/>
    </location>
</feature>
<dbReference type="AlphaFoldDB" id="L1JS88"/>
<dbReference type="EMBL" id="JH992975">
    <property type="protein sequence ID" value="EKX51421.1"/>
    <property type="molecule type" value="Genomic_DNA"/>
</dbReference>
<accession>L1JS88</accession>
<dbReference type="Proteomes" id="UP000011087">
    <property type="component" value="Unassembled WGS sequence"/>
</dbReference>
<keyword evidence="1" id="KW-1133">Transmembrane helix</keyword>
<dbReference type="KEGG" id="gtt:GUITHDRAFT_134358"/>
<dbReference type="HOGENOM" id="CLU_005527_0_0_1"/>
<evidence type="ECO:0000313" key="4">
    <source>
        <dbReference type="Proteomes" id="UP000011087"/>
    </source>
</evidence>
<feature type="transmembrane region" description="Helical" evidence="1">
    <location>
        <begin position="957"/>
        <end position="974"/>
    </location>
</feature>
<dbReference type="GeneID" id="17308109"/>
<feature type="transmembrane region" description="Helical" evidence="1">
    <location>
        <begin position="444"/>
        <end position="463"/>
    </location>
</feature>
<feature type="transmembrane region" description="Helical" evidence="1">
    <location>
        <begin position="378"/>
        <end position="400"/>
    </location>
</feature>
<feature type="transmembrane region" description="Helical" evidence="1">
    <location>
        <begin position="1011"/>
        <end position="1030"/>
    </location>
</feature>
<organism evidence="2">
    <name type="scientific">Guillardia theta (strain CCMP2712)</name>
    <name type="common">Cryptophyte</name>
    <dbReference type="NCBI Taxonomy" id="905079"/>
    <lineage>
        <taxon>Eukaryota</taxon>
        <taxon>Cryptophyceae</taxon>
        <taxon>Pyrenomonadales</taxon>
        <taxon>Geminigeraceae</taxon>
        <taxon>Guillardia</taxon>
    </lineage>
</organism>